<dbReference type="Proteomes" id="UP000694853">
    <property type="component" value="Unplaced"/>
</dbReference>
<dbReference type="GeneID" id="113856630"/>
<accession>A0A8B8KM22</accession>
<dbReference type="AlphaFoldDB" id="A0A8B8KM22"/>
<dbReference type="OrthoDB" id="68611at2759"/>
<keyword evidence="5" id="KW-1185">Reference proteome</keyword>
<evidence type="ECO:0000256" key="2">
    <source>
        <dbReference type="ARBA" id="ARBA00022692"/>
    </source>
</evidence>
<name>A0A8B8KM22_ABRPR</name>
<evidence type="ECO:0000313" key="6">
    <source>
        <dbReference type="RefSeq" id="XP_027344348.1"/>
    </source>
</evidence>
<sequence length="99" mass="10502">MTKSSVPNPHVANAKNAAESLKSILRTNPWEGADHLEIIPAATVASLLIDVVICVENICQAVDELASLAKFVPSQLLHRGTVQPVSEHDGSAHVITVTD</sequence>
<reference evidence="6" key="2">
    <citation type="submission" date="2025-08" db="UniProtKB">
        <authorList>
            <consortium name="RefSeq"/>
        </authorList>
    </citation>
    <scope>IDENTIFICATION</scope>
    <source>
        <tissue evidence="6">Young leaves</tissue>
    </source>
</reference>
<dbReference type="KEGG" id="aprc:113856630"/>
<protein>
    <submittedName>
        <fullName evidence="6">Aluminum-activated malate transporter 8-like</fullName>
    </submittedName>
</protein>
<evidence type="ECO:0000313" key="5">
    <source>
        <dbReference type="Proteomes" id="UP000694853"/>
    </source>
</evidence>
<dbReference type="GO" id="GO:0016020">
    <property type="term" value="C:membrane"/>
    <property type="evidence" value="ECO:0007669"/>
    <property type="project" value="UniProtKB-SubCell"/>
</dbReference>
<organism evidence="5 6">
    <name type="scientific">Abrus precatorius</name>
    <name type="common">Indian licorice</name>
    <name type="synonym">Glycine abrus</name>
    <dbReference type="NCBI Taxonomy" id="3816"/>
    <lineage>
        <taxon>Eukaryota</taxon>
        <taxon>Viridiplantae</taxon>
        <taxon>Streptophyta</taxon>
        <taxon>Embryophyta</taxon>
        <taxon>Tracheophyta</taxon>
        <taxon>Spermatophyta</taxon>
        <taxon>Magnoliopsida</taxon>
        <taxon>eudicotyledons</taxon>
        <taxon>Gunneridae</taxon>
        <taxon>Pentapetalae</taxon>
        <taxon>rosids</taxon>
        <taxon>fabids</taxon>
        <taxon>Fabales</taxon>
        <taxon>Fabaceae</taxon>
        <taxon>Papilionoideae</taxon>
        <taxon>50 kb inversion clade</taxon>
        <taxon>NPAAA clade</taxon>
        <taxon>indigoferoid/millettioid clade</taxon>
        <taxon>Abreae</taxon>
        <taxon>Abrus</taxon>
    </lineage>
</organism>
<dbReference type="GO" id="GO:0015743">
    <property type="term" value="P:malate transport"/>
    <property type="evidence" value="ECO:0007669"/>
    <property type="project" value="InterPro"/>
</dbReference>
<evidence type="ECO:0000256" key="1">
    <source>
        <dbReference type="ARBA" id="ARBA00004141"/>
    </source>
</evidence>
<comment type="subcellular location">
    <subcellularLocation>
        <location evidence="1">Membrane</location>
        <topology evidence="1">Multi-pass membrane protein</topology>
    </subcellularLocation>
</comment>
<dbReference type="RefSeq" id="XP_027344348.1">
    <property type="nucleotide sequence ID" value="XM_027488547.1"/>
</dbReference>
<keyword evidence="4" id="KW-0472">Membrane</keyword>
<dbReference type="InterPro" id="IPR020966">
    <property type="entry name" value="ALMT"/>
</dbReference>
<evidence type="ECO:0000256" key="4">
    <source>
        <dbReference type="ARBA" id="ARBA00023136"/>
    </source>
</evidence>
<reference evidence="5" key="1">
    <citation type="journal article" date="2019" name="Toxins">
        <title>Detection of Abrin-Like and Prepropulchellin-Like Toxin Genes and Transcripts Using Whole Genome Sequencing and Full-Length Transcript Sequencing of Abrus precatorius.</title>
        <authorList>
            <person name="Hovde B.T."/>
            <person name="Daligault H.E."/>
            <person name="Hanschen E.R."/>
            <person name="Kunde Y.A."/>
            <person name="Johnson M.B."/>
            <person name="Starkenburg S.R."/>
            <person name="Johnson S.L."/>
        </authorList>
    </citation>
    <scope>NUCLEOTIDE SEQUENCE [LARGE SCALE GENOMIC DNA]</scope>
</reference>
<dbReference type="Pfam" id="PF11744">
    <property type="entry name" value="ALMT"/>
    <property type="match status" value="1"/>
</dbReference>
<keyword evidence="3" id="KW-1133">Transmembrane helix</keyword>
<evidence type="ECO:0000256" key="3">
    <source>
        <dbReference type="ARBA" id="ARBA00022989"/>
    </source>
</evidence>
<gene>
    <name evidence="6" type="primary">LOC113856630</name>
</gene>
<keyword evidence="2" id="KW-0812">Transmembrane</keyword>
<proteinExistence type="predicted"/>